<evidence type="ECO:0000313" key="3">
    <source>
        <dbReference type="Proteomes" id="UP000589896"/>
    </source>
</evidence>
<comment type="caution">
    <text evidence="2">The sequence shown here is derived from an EMBL/GenBank/DDBJ whole genome shotgun (WGS) entry which is preliminary data.</text>
</comment>
<sequence>MRLSTHAALLALLAPIGASAGDGTSRQAWPPKWSLPGEHELVLTGNAAYDRNEVLGDAGPRLDDAHGWRRREFGFGLKRKGVYDLGAAFDFASRTWMDVAVRVETKAVTGRDVGRVRLGQTKLPLGFEGNTATRSSLFLENSLPTQAFYPGRRIGLDWAFEQPAYLVNAGYYGNDLQGNNRGRVFAARAAWTPRKAAGDVLHLGIAGTRERPDGEIDGRGNVVPASARWRARPEAGLTPTRLVDSGTLAGAERVERVGMEALWIHGAWSLQGEHMGQRTQRTAGRPSYAADGGYIAGSWILTGESRVYTGGNVGNPVPQGSAGAFELTARRSWIDLDDAGIAGGRQRNWTVGANWYPNRYLKLQANYVRVDATRGAVSTDGDLFLLRAQTHF</sequence>
<keyword evidence="1" id="KW-0732">Signal</keyword>
<feature type="signal peptide" evidence="1">
    <location>
        <begin position="1"/>
        <end position="20"/>
    </location>
</feature>
<dbReference type="Pfam" id="PF07396">
    <property type="entry name" value="Porin_O_P"/>
    <property type="match status" value="1"/>
</dbReference>
<reference evidence="2 3" key="1">
    <citation type="submission" date="2020-07" db="EMBL/GenBank/DDBJ databases">
        <title>isolation of Luteimonas sp. SJ-16.</title>
        <authorList>
            <person name="Huang X.-X."/>
            <person name="Xu L."/>
            <person name="Sun J.-Q."/>
        </authorList>
    </citation>
    <scope>NUCLEOTIDE SEQUENCE [LARGE SCALE GENOMIC DNA]</scope>
    <source>
        <strain evidence="2 3">SJ-16</strain>
    </source>
</reference>
<dbReference type="AlphaFoldDB" id="A0A7Z0QPZ3"/>
<gene>
    <name evidence="2" type="ORF">H0E82_03495</name>
</gene>
<name>A0A7Z0QPZ3_9GAMM</name>
<protein>
    <submittedName>
        <fullName evidence="2">Porin</fullName>
    </submittedName>
</protein>
<evidence type="ECO:0000256" key="1">
    <source>
        <dbReference type="SAM" id="SignalP"/>
    </source>
</evidence>
<organism evidence="2 3">
    <name type="scientific">Luteimonas deserti</name>
    <dbReference type="NCBI Taxonomy" id="2752306"/>
    <lineage>
        <taxon>Bacteria</taxon>
        <taxon>Pseudomonadati</taxon>
        <taxon>Pseudomonadota</taxon>
        <taxon>Gammaproteobacteria</taxon>
        <taxon>Lysobacterales</taxon>
        <taxon>Lysobacteraceae</taxon>
        <taxon>Luteimonas</taxon>
    </lineage>
</organism>
<accession>A0A7Z0QPZ3</accession>
<dbReference type="Gene3D" id="2.40.160.10">
    <property type="entry name" value="Porin"/>
    <property type="match status" value="1"/>
</dbReference>
<dbReference type="RefSeq" id="WP_180543785.1">
    <property type="nucleotide sequence ID" value="NZ_JACCJZ010000009.1"/>
</dbReference>
<evidence type="ECO:0000313" key="2">
    <source>
        <dbReference type="EMBL" id="NYZ61831.1"/>
    </source>
</evidence>
<dbReference type="InterPro" id="IPR010870">
    <property type="entry name" value="Porin_O/P"/>
</dbReference>
<dbReference type="EMBL" id="JACCJZ010000009">
    <property type="protein sequence ID" value="NYZ61831.1"/>
    <property type="molecule type" value="Genomic_DNA"/>
</dbReference>
<dbReference type="InterPro" id="IPR023614">
    <property type="entry name" value="Porin_dom_sf"/>
</dbReference>
<proteinExistence type="predicted"/>
<feature type="chain" id="PRO_5031567507" evidence="1">
    <location>
        <begin position="21"/>
        <end position="392"/>
    </location>
</feature>
<keyword evidence="3" id="KW-1185">Reference proteome</keyword>
<dbReference type="Proteomes" id="UP000589896">
    <property type="component" value="Unassembled WGS sequence"/>
</dbReference>
<dbReference type="SUPFAM" id="SSF56935">
    <property type="entry name" value="Porins"/>
    <property type="match status" value="1"/>
</dbReference>